<keyword evidence="4" id="KW-1185">Reference proteome</keyword>
<evidence type="ECO:0000313" key="1">
    <source>
        <dbReference type="EMBL" id="GGD79131.1"/>
    </source>
</evidence>
<dbReference type="STRING" id="1071679.BG57_12205"/>
<evidence type="ECO:0000313" key="3">
    <source>
        <dbReference type="Proteomes" id="UP000027439"/>
    </source>
</evidence>
<dbReference type="RefSeq" id="WP_035967315.1">
    <property type="nucleotide sequence ID" value="NZ_BMEG01000006.1"/>
</dbReference>
<evidence type="ECO:0000313" key="2">
    <source>
        <dbReference type="EMBL" id="KDR32219.1"/>
    </source>
</evidence>
<accession>A0A069NWY2</accession>
<reference evidence="1" key="4">
    <citation type="submission" date="2024-05" db="EMBL/GenBank/DDBJ databases">
        <authorList>
            <person name="Sun Q."/>
            <person name="Zhou Y."/>
        </authorList>
    </citation>
    <scope>NUCLEOTIDE SEQUENCE</scope>
    <source>
        <strain evidence="1">CGMCC 1.11013</strain>
    </source>
</reference>
<gene>
    <name evidence="2" type="ORF">BG57_12205</name>
    <name evidence="1" type="ORF">GCM10010985_37040</name>
</gene>
<dbReference type="Proteomes" id="UP000027439">
    <property type="component" value="Unassembled WGS sequence"/>
</dbReference>
<reference evidence="4" key="3">
    <citation type="journal article" date="2019" name="Int. J. Syst. Evol. Microbiol.">
        <title>The Global Catalogue of Microorganisms (GCM) 10K type strain sequencing project: providing services to taxonomists for standard genome sequencing and annotation.</title>
        <authorList>
            <consortium name="The Broad Institute Genomics Platform"/>
            <consortium name="The Broad Institute Genome Sequencing Center for Infectious Disease"/>
            <person name="Wu L."/>
            <person name="Ma J."/>
        </authorList>
    </citation>
    <scope>NUCLEOTIDE SEQUENCE [LARGE SCALE GENOMIC DNA]</scope>
    <source>
        <strain evidence="4">CGMCC 1.11013</strain>
    </source>
</reference>
<dbReference type="EMBL" id="JFHE01000020">
    <property type="protein sequence ID" value="KDR32219.1"/>
    <property type="molecule type" value="Genomic_DNA"/>
</dbReference>
<dbReference type="AlphaFoldDB" id="A0A069NWY2"/>
<comment type="caution">
    <text evidence="2">The sequence shown here is derived from an EMBL/GenBank/DDBJ whole genome shotgun (WGS) entry which is preliminary data.</text>
</comment>
<reference evidence="1" key="1">
    <citation type="journal article" date="2014" name="Int. J. Syst. Evol. Microbiol.">
        <title>Complete genome of a new Firmicutes species belonging to the dominant human colonic microbiota ('Ruminococcus bicirculans') reveals two chromosomes and a selective capacity to utilize plant glucans.</title>
        <authorList>
            <consortium name="NISC Comparative Sequencing Program"/>
            <person name="Wegmann U."/>
            <person name="Louis P."/>
            <person name="Goesmann A."/>
            <person name="Henrissat B."/>
            <person name="Duncan S.H."/>
            <person name="Flint H.J."/>
        </authorList>
    </citation>
    <scope>NUCLEOTIDE SEQUENCE</scope>
    <source>
        <strain evidence="1">CGMCC 1.11013</strain>
    </source>
</reference>
<evidence type="ECO:0000313" key="4">
    <source>
        <dbReference type="Proteomes" id="UP000597138"/>
    </source>
</evidence>
<dbReference type="Proteomes" id="UP000597138">
    <property type="component" value="Unassembled WGS sequence"/>
</dbReference>
<protein>
    <submittedName>
        <fullName evidence="2">Uncharacterized protein</fullName>
    </submittedName>
</protein>
<dbReference type="EMBL" id="BMEG01000006">
    <property type="protein sequence ID" value="GGD79131.1"/>
    <property type="molecule type" value="Genomic_DNA"/>
</dbReference>
<organism evidence="2 3">
    <name type="scientific">Caballeronia grimmiae</name>
    <dbReference type="NCBI Taxonomy" id="1071679"/>
    <lineage>
        <taxon>Bacteria</taxon>
        <taxon>Pseudomonadati</taxon>
        <taxon>Pseudomonadota</taxon>
        <taxon>Betaproteobacteria</taxon>
        <taxon>Burkholderiales</taxon>
        <taxon>Burkholderiaceae</taxon>
        <taxon>Caballeronia</taxon>
    </lineage>
</organism>
<proteinExistence type="predicted"/>
<sequence>MTSRAAPFKQRGKAQLAGRIGTSVGSFPALHEEMFAEAAHLFLHTRRCRKKRTFAADKILKRIPRVDRYGF</sequence>
<reference evidence="2 3" key="2">
    <citation type="submission" date="2014-03" db="EMBL/GenBank/DDBJ databases">
        <title>Draft Genome Sequences of Four Burkholderia Strains.</title>
        <authorList>
            <person name="Liu X.Y."/>
            <person name="Li C.X."/>
            <person name="Xu J.H."/>
        </authorList>
    </citation>
    <scope>NUCLEOTIDE SEQUENCE [LARGE SCALE GENOMIC DNA]</scope>
    <source>
        <strain evidence="2 3">R27</strain>
    </source>
</reference>
<name>A0A069NWY2_9BURK</name>